<name>A0ACC0MTN9_RHOML</name>
<evidence type="ECO:0000313" key="1">
    <source>
        <dbReference type="EMBL" id="KAI8544406.1"/>
    </source>
</evidence>
<evidence type="ECO:0000313" key="2">
    <source>
        <dbReference type="Proteomes" id="UP001062846"/>
    </source>
</evidence>
<keyword evidence="2" id="KW-1185">Reference proteome</keyword>
<reference evidence="1" key="1">
    <citation type="submission" date="2022-02" db="EMBL/GenBank/DDBJ databases">
        <title>Plant Genome Project.</title>
        <authorList>
            <person name="Zhang R.-G."/>
        </authorList>
    </citation>
    <scope>NUCLEOTIDE SEQUENCE</scope>
    <source>
        <strain evidence="1">AT1</strain>
    </source>
</reference>
<sequence>MEDLGSTRSVRRCCSSSSLIRSLPPHMDRLTEELVIEVLQRLPLKDANRCKCVCKRWLNSISSPYFARCYNRHCFSFPPPFALFFQYKNASRWEVPVNLKGIQSANNAYNHPVLNSSGFSLSFLPPSSSSSQPSEPVRFLASSNGLVICSPTILYQKLYYVCNPLTMHWVALPPPPTCHIRVRIGFISTPDFDNGIISRFKVVRIPEFEKCSRLYTDLSLEIFSSETGEWTDFVISLHKPVFGCFFLCDSAVVCNGMLHWENVYIHDIFAYDPSKTANYQEFRTIPYPKECLKGAHVHLFGVSQGHLRYAEFDKGTFKVWEVKEYNSGEWGLVHKFAQSELVVREDPNLAKFKTDPLAKFKFRNYSGSITMLAFHPIEGDVMFLDWHRRIFECNMRSRSLKWLCSLADPTASIHRTIFPYVLPWWPISLPQC</sequence>
<gene>
    <name evidence="1" type="ORF">RHMOL_Rhmol08G0294000</name>
</gene>
<accession>A0ACC0MTN9</accession>
<protein>
    <submittedName>
        <fullName evidence="1">Uncharacterized protein</fullName>
    </submittedName>
</protein>
<organism evidence="1 2">
    <name type="scientific">Rhododendron molle</name>
    <name type="common">Chinese azalea</name>
    <name type="synonym">Azalea mollis</name>
    <dbReference type="NCBI Taxonomy" id="49168"/>
    <lineage>
        <taxon>Eukaryota</taxon>
        <taxon>Viridiplantae</taxon>
        <taxon>Streptophyta</taxon>
        <taxon>Embryophyta</taxon>
        <taxon>Tracheophyta</taxon>
        <taxon>Spermatophyta</taxon>
        <taxon>Magnoliopsida</taxon>
        <taxon>eudicotyledons</taxon>
        <taxon>Gunneridae</taxon>
        <taxon>Pentapetalae</taxon>
        <taxon>asterids</taxon>
        <taxon>Ericales</taxon>
        <taxon>Ericaceae</taxon>
        <taxon>Ericoideae</taxon>
        <taxon>Rhodoreae</taxon>
        <taxon>Rhododendron</taxon>
    </lineage>
</organism>
<proteinExistence type="predicted"/>
<dbReference type="Proteomes" id="UP001062846">
    <property type="component" value="Chromosome 8"/>
</dbReference>
<comment type="caution">
    <text evidence="1">The sequence shown here is derived from an EMBL/GenBank/DDBJ whole genome shotgun (WGS) entry which is preliminary data.</text>
</comment>
<dbReference type="EMBL" id="CM046395">
    <property type="protein sequence ID" value="KAI8544406.1"/>
    <property type="molecule type" value="Genomic_DNA"/>
</dbReference>